<dbReference type="SUPFAM" id="SSF158791">
    <property type="entry name" value="MgtE N-terminal domain-like"/>
    <property type="match status" value="1"/>
</dbReference>
<evidence type="ECO:0000313" key="11">
    <source>
        <dbReference type="EMBL" id="BAM04467.1"/>
    </source>
</evidence>
<dbReference type="Gene3D" id="3.10.580.10">
    <property type="entry name" value="CBS-domain"/>
    <property type="match status" value="1"/>
</dbReference>
<keyword evidence="7 9" id="KW-0472">Membrane</keyword>
<dbReference type="HOGENOM" id="CLU_037408_1_1_0"/>
<dbReference type="SUPFAM" id="SSF161093">
    <property type="entry name" value="MgtE membrane domain-like"/>
    <property type="match status" value="1"/>
</dbReference>
<reference evidence="11 12" key="1">
    <citation type="submission" date="2012-02" db="EMBL/GenBank/DDBJ databases">
        <title>Complete genome sequence of Phycisphaera mikurensis NBRC 102666.</title>
        <authorList>
            <person name="Ankai A."/>
            <person name="Hosoyama A."/>
            <person name="Terui Y."/>
            <person name="Sekine M."/>
            <person name="Fukai R."/>
            <person name="Kato Y."/>
            <person name="Nakamura S."/>
            <person name="Yamada-Narita S."/>
            <person name="Kawakoshi A."/>
            <person name="Fukunaga Y."/>
            <person name="Yamazaki S."/>
            <person name="Fujita N."/>
        </authorList>
    </citation>
    <scope>NUCLEOTIDE SEQUENCE [LARGE SCALE GENOMIC DNA]</scope>
    <source>
        <strain evidence="12">NBRC 102666 / KCTC 22515 / FYK2301M01</strain>
    </source>
</reference>
<keyword evidence="12" id="KW-1185">Reference proteome</keyword>
<evidence type="ECO:0000256" key="9">
    <source>
        <dbReference type="SAM" id="Phobius"/>
    </source>
</evidence>
<dbReference type="KEGG" id="phm:PSMK_23080"/>
<dbReference type="PANTHER" id="PTHR41394">
    <property type="entry name" value="MAGNESIUM TRANSPORTER MGTE"/>
    <property type="match status" value="1"/>
</dbReference>
<evidence type="ECO:0000259" key="10">
    <source>
        <dbReference type="PROSITE" id="PS51371"/>
    </source>
</evidence>
<keyword evidence="5" id="KW-0460">Magnesium</keyword>
<keyword evidence="3" id="KW-0813">Transport</keyword>
<proteinExistence type="inferred from homology"/>
<feature type="transmembrane region" description="Helical" evidence="9">
    <location>
        <begin position="422"/>
        <end position="442"/>
    </location>
</feature>
<dbReference type="OrthoDB" id="9790355at2"/>
<dbReference type="Pfam" id="PF03448">
    <property type="entry name" value="MgtE_N"/>
    <property type="match status" value="1"/>
</dbReference>
<evidence type="ECO:0000256" key="2">
    <source>
        <dbReference type="ARBA" id="ARBA00009749"/>
    </source>
</evidence>
<evidence type="ECO:0000313" key="12">
    <source>
        <dbReference type="Proteomes" id="UP000007881"/>
    </source>
</evidence>
<feature type="transmembrane region" description="Helical" evidence="9">
    <location>
        <begin position="315"/>
        <end position="335"/>
    </location>
</feature>
<dbReference type="InterPro" id="IPR038076">
    <property type="entry name" value="MgtE_N_sf"/>
</dbReference>
<dbReference type="InterPro" id="IPR006667">
    <property type="entry name" value="SLC41_membr_dom"/>
</dbReference>
<accession>I0IGS9</accession>
<dbReference type="InterPro" id="IPR036739">
    <property type="entry name" value="SLC41_membr_dom_sf"/>
</dbReference>
<dbReference type="AlphaFoldDB" id="I0IGS9"/>
<evidence type="ECO:0000256" key="6">
    <source>
        <dbReference type="ARBA" id="ARBA00022989"/>
    </source>
</evidence>
<evidence type="ECO:0000256" key="5">
    <source>
        <dbReference type="ARBA" id="ARBA00022842"/>
    </source>
</evidence>
<feature type="transmembrane region" description="Helical" evidence="9">
    <location>
        <begin position="389"/>
        <end position="410"/>
    </location>
</feature>
<evidence type="ECO:0000256" key="7">
    <source>
        <dbReference type="ARBA" id="ARBA00023136"/>
    </source>
</evidence>
<evidence type="ECO:0000256" key="1">
    <source>
        <dbReference type="ARBA" id="ARBA00004141"/>
    </source>
</evidence>
<feature type="transmembrane region" description="Helical" evidence="9">
    <location>
        <begin position="454"/>
        <end position="476"/>
    </location>
</feature>
<keyword evidence="6 9" id="KW-1133">Transmembrane helix</keyword>
<dbReference type="SMART" id="SM00924">
    <property type="entry name" value="MgtE_N"/>
    <property type="match status" value="1"/>
</dbReference>
<evidence type="ECO:0000256" key="3">
    <source>
        <dbReference type="ARBA" id="ARBA00022448"/>
    </source>
</evidence>
<dbReference type="PROSITE" id="PS51371">
    <property type="entry name" value="CBS"/>
    <property type="match status" value="1"/>
</dbReference>
<keyword evidence="8" id="KW-0129">CBS domain</keyword>
<dbReference type="Gene3D" id="1.25.60.10">
    <property type="entry name" value="MgtE N-terminal domain-like"/>
    <property type="match status" value="1"/>
</dbReference>
<keyword evidence="4 9" id="KW-0812">Transmembrane</keyword>
<evidence type="ECO:0000256" key="4">
    <source>
        <dbReference type="ARBA" id="ARBA00022692"/>
    </source>
</evidence>
<name>I0IGS9_PHYMF</name>
<organism evidence="11 12">
    <name type="scientific">Phycisphaera mikurensis (strain NBRC 102666 / KCTC 22515 / FYK2301M01)</name>
    <dbReference type="NCBI Taxonomy" id="1142394"/>
    <lineage>
        <taxon>Bacteria</taxon>
        <taxon>Pseudomonadati</taxon>
        <taxon>Planctomycetota</taxon>
        <taxon>Phycisphaerae</taxon>
        <taxon>Phycisphaerales</taxon>
        <taxon>Phycisphaeraceae</taxon>
        <taxon>Phycisphaera</taxon>
    </lineage>
</organism>
<feature type="domain" description="CBS" evidence="10">
    <location>
        <begin position="232"/>
        <end position="288"/>
    </location>
</feature>
<dbReference type="EMBL" id="AP012338">
    <property type="protein sequence ID" value="BAM04467.1"/>
    <property type="molecule type" value="Genomic_DNA"/>
</dbReference>
<protein>
    <submittedName>
        <fullName evidence="11">Putative magnesium transporter</fullName>
    </submittedName>
</protein>
<gene>
    <name evidence="11" type="primary">mgtE</name>
    <name evidence="11" type="ordered locus">PSMK_23080</name>
</gene>
<dbReference type="SUPFAM" id="SSF54631">
    <property type="entry name" value="CBS-domain pair"/>
    <property type="match status" value="1"/>
</dbReference>
<dbReference type="Proteomes" id="UP000007881">
    <property type="component" value="Chromosome"/>
</dbReference>
<dbReference type="InterPro" id="IPR000644">
    <property type="entry name" value="CBS_dom"/>
</dbReference>
<evidence type="ECO:0000256" key="8">
    <source>
        <dbReference type="PROSITE-ProRule" id="PRU00703"/>
    </source>
</evidence>
<dbReference type="RefSeq" id="WP_014437682.1">
    <property type="nucleotide sequence ID" value="NC_017080.1"/>
</dbReference>
<dbReference type="InterPro" id="IPR006668">
    <property type="entry name" value="Mg_transptr_MgtE_intracell_dom"/>
</dbReference>
<dbReference type="GO" id="GO:0016020">
    <property type="term" value="C:membrane"/>
    <property type="evidence" value="ECO:0007669"/>
    <property type="project" value="UniProtKB-SubCell"/>
</dbReference>
<dbReference type="Pfam" id="PF00571">
    <property type="entry name" value="CBS"/>
    <property type="match status" value="1"/>
</dbReference>
<comment type="similarity">
    <text evidence="2">Belongs to the SLC41A transporter family.</text>
</comment>
<dbReference type="GO" id="GO:0008324">
    <property type="term" value="F:monoatomic cation transmembrane transporter activity"/>
    <property type="evidence" value="ECO:0007669"/>
    <property type="project" value="InterPro"/>
</dbReference>
<sequence length="477" mass="50127">MAEPHEQGNGDGNGATAAAADHPAELPLRLAADVREATDAQLVLAVRDLPPEETAWTVDHLSPDDQQALLDRLARADPGLAADLLEHFDDSQAAALLREVDPAAAALVVIRMDSDEQADVLAEMSEAASGEILRQLPRTAAADLRQRLGYPDDTAGGLMITEIFRFDEADAVEDVVRRLREGAAEEARDGEGYRAYEVRYLYTTDAAGRLSGVVPMRRLVLGARSAKLATLAIRDFVKTAADTPVEELEDLFDRVDYSAVPVEDARGRLLGVVQRAAVQEHRGEAAEEDLAKTGGIIGGEELRSMPVGSRAGRRLAFLLPVLGLTLVSASVIGLYEPTIRESPGLAKFLPVVAGLCGSSGGQAVAVSMREISLGLIKTRDVGRVIRKEVTAALLIGAGVGLALFLTGWAWSGDLGMGLTLGFAAPPVMLLATAVGGSVPLLLRGVGLDPAMMSGPVVQTTIDMAAFLAVLAIAAAVL</sequence>
<dbReference type="InterPro" id="IPR046342">
    <property type="entry name" value="CBS_dom_sf"/>
</dbReference>
<comment type="subcellular location">
    <subcellularLocation>
        <location evidence="1">Membrane</location>
        <topology evidence="1">Multi-pass membrane protein</topology>
    </subcellularLocation>
</comment>
<dbReference type="Gene3D" id="1.10.357.20">
    <property type="entry name" value="SLC41 divalent cation transporters, integral membrane domain"/>
    <property type="match status" value="1"/>
</dbReference>
<dbReference type="STRING" id="1142394.PSMK_23080"/>
<dbReference type="eggNOG" id="COG2239">
    <property type="taxonomic scope" value="Bacteria"/>
</dbReference>
<dbReference type="Pfam" id="PF01769">
    <property type="entry name" value="MgtE"/>
    <property type="match status" value="1"/>
</dbReference>
<dbReference type="PANTHER" id="PTHR41394:SF5">
    <property type="entry name" value="SLC41A_MGTE INTEGRAL MEMBRANE DOMAIN-CONTAINING PROTEIN"/>
    <property type="match status" value="1"/>
</dbReference>